<dbReference type="EMBL" id="BMAW01081091">
    <property type="protein sequence ID" value="GFU22874.1"/>
    <property type="molecule type" value="Genomic_DNA"/>
</dbReference>
<accession>A0A8X6QMT9</accession>
<reference evidence="1" key="1">
    <citation type="submission" date="2020-08" db="EMBL/GenBank/DDBJ databases">
        <title>Multicomponent nature underlies the extraordinary mechanical properties of spider dragline silk.</title>
        <authorList>
            <person name="Kono N."/>
            <person name="Nakamura H."/>
            <person name="Mori M."/>
            <person name="Yoshida Y."/>
            <person name="Ohtoshi R."/>
            <person name="Malay A.D."/>
            <person name="Moran D.A.P."/>
            <person name="Tomita M."/>
            <person name="Numata K."/>
            <person name="Arakawa K."/>
        </authorList>
    </citation>
    <scope>NUCLEOTIDE SEQUENCE</scope>
</reference>
<evidence type="ECO:0000313" key="2">
    <source>
        <dbReference type="Proteomes" id="UP000887013"/>
    </source>
</evidence>
<protein>
    <submittedName>
        <fullName evidence="1">Uncharacterized protein</fullName>
    </submittedName>
</protein>
<dbReference type="AlphaFoldDB" id="A0A8X6QMT9"/>
<organism evidence="1 2">
    <name type="scientific">Nephila pilipes</name>
    <name type="common">Giant wood spider</name>
    <name type="synonym">Nephila maculata</name>
    <dbReference type="NCBI Taxonomy" id="299642"/>
    <lineage>
        <taxon>Eukaryota</taxon>
        <taxon>Metazoa</taxon>
        <taxon>Ecdysozoa</taxon>
        <taxon>Arthropoda</taxon>
        <taxon>Chelicerata</taxon>
        <taxon>Arachnida</taxon>
        <taxon>Araneae</taxon>
        <taxon>Araneomorphae</taxon>
        <taxon>Entelegynae</taxon>
        <taxon>Araneoidea</taxon>
        <taxon>Nephilidae</taxon>
        <taxon>Nephila</taxon>
    </lineage>
</organism>
<name>A0A8X6QMT9_NEPPI</name>
<evidence type="ECO:0000313" key="1">
    <source>
        <dbReference type="EMBL" id="GFU22874.1"/>
    </source>
</evidence>
<dbReference type="OrthoDB" id="6406436at2759"/>
<gene>
    <name evidence="1" type="ORF">NPIL_68261</name>
</gene>
<proteinExistence type="predicted"/>
<dbReference type="Proteomes" id="UP000887013">
    <property type="component" value="Unassembled WGS sequence"/>
</dbReference>
<keyword evidence="2" id="KW-1185">Reference proteome</keyword>
<sequence length="104" mass="12327">MSSTKARFCGQEIIHSNFHPNLRGGKGGKGVLHFRRVPLKRLANDDWVRHVIFDTFIQPRGNILVDTAASWKIWRWRIWSMNLPREKELRLGSRLHEDWLVQLK</sequence>
<comment type="caution">
    <text evidence="1">The sequence shown here is derived from an EMBL/GenBank/DDBJ whole genome shotgun (WGS) entry which is preliminary data.</text>
</comment>